<reference evidence="1" key="1">
    <citation type="submission" date="2021-02" db="EMBL/GenBank/DDBJ databases">
        <authorList>
            <person name="Nowell W R."/>
        </authorList>
    </citation>
    <scope>NUCLEOTIDE SEQUENCE</scope>
</reference>
<evidence type="ECO:0000313" key="2">
    <source>
        <dbReference type="Proteomes" id="UP000681967"/>
    </source>
</evidence>
<accession>A0A8S3DEX3</accession>
<dbReference type="InterPro" id="IPR029058">
    <property type="entry name" value="AB_hydrolase_fold"/>
</dbReference>
<dbReference type="AlphaFoldDB" id="A0A8S3DEX3"/>
<evidence type="ECO:0000313" key="1">
    <source>
        <dbReference type="EMBL" id="CAF4992798.1"/>
    </source>
</evidence>
<dbReference type="Proteomes" id="UP000681967">
    <property type="component" value="Unassembled WGS sequence"/>
</dbReference>
<name>A0A8S3DEX3_9BILA</name>
<comment type="caution">
    <text evidence="1">The sequence shown here is derived from an EMBL/GenBank/DDBJ whole genome shotgun (WGS) entry which is preliminary data.</text>
</comment>
<proteinExistence type="predicted"/>
<feature type="non-terminal residue" evidence="1">
    <location>
        <position position="29"/>
    </location>
</feature>
<sequence length="29" mass="3343">MARDDLPSMIYYILNVTQQTQIGYVGHSQ</sequence>
<protein>
    <submittedName>
        <fullName evidence="1">Uncharacterized protein</fullName>
    </submittedName>
</protein>
<organism evidence="1 2">
    <name type="scientific">Rotaria magnacalcarata</name>
    <dbReference type="NCBI Taxonomy" id="392030"/>
    <lineage>
        <taxon>Eukaryota</taxon>
        <taxon>Metazoa</taxon>
        <taxon>Spiralia</taxon>
        <taxon>Gnathifera</taxon>
        <taxon>Rotifera</taxon>
        <taxon>Eurotatoria</taxon>
        <taxon>Bdelloidea</taxon>
        <taxon>Philodinida</taxon>
        <taxon>Philodinidae</taxon>
        <taxon>Rotaria</taxon>
    </lineage>
</organism>
<gene>
    <name evidence="1" type="ORF">BYL167_LOCUS55215</name>
</gene>
<dbReference type="Gene3D" id="3.40.50.1820">
    <property type="entry name" value="alpha/beta hydrolase"/>
    <property type="match status" value="1"/>
</dbReference>
<dbReference type="EMBL" id="CAJOBH010203416">
    <property type="protein sequence ID" value="CAF4992798.1"/>
    <property type="molecule type" value="Genomic_DNA"/>
</dbReference>